<accession>A0A4C1X2K8</accession>
<dbReference type="Proteomes" id="UP000299102">
    <property type="component" value="Unassembled WGS sequence"/>
</dbReference>
<dbReference type="GO" id="GO:0000014">
    <property type="term" value="F:single-stranded DNA endodeoxyribonuclease activity"/>
    <property type="evidence" value="ECO:0007669"/>
    <property type="project" value="TreeGrafter"/>
</dbReference>
<gene>
    <name evidence="1" type="ORF">EVAR_27380_1</name>
</gene>
<dbReference type="InterPro" id="IPR036397">
    <property type="entry name" value="RNaseH_sf"/>
</dbReference>
<dbReference type="GO" id="GO:0044547">
    <property type="term" value="F:DNA topoisomerase binding"/>
    <property type="evidence" value="ECO:0007669"/>
    <property type="project" value="TreeGrafter"/>
</dbReference>
<dbReference type="GO" id="GO:0000793">
    <property type="term" value="C:condensed chromosome"/>
    <property type="evidence" value="ECO:0007669"/>
    <property type="project" value="TreeGrafter"/>
</dbReference>
<dbReference type="GO" id="GO:0005634">
    <property type="term" value="C:nucleus"/>
    <property type="evidence" value="ECO:0007669"/>
    <property type="project" value="TreeGrafter"/>
</dbReference>
<reference evidence="1 2" key="1">
    <citation type="journal article" date="2019" name="Commun. Biol.">
        <title>The bagworm genome reveals a unique fibroin gene that provides high tensile strength.</title>
        <authorList>
            <person name="Kono N."/>
            <person name="Nakamura H."/>
            <person name="Ohtoshi R."/>
            <person name="Tomita M."/>
            <person name="Numata K."/>
            <person name="Arakawa K."/>
        </authorList>
    </citation>
    <scope>NUCLEOTIDE SEQUENCE [LARGE SCALE GENOMIC DNA]</scope>
</reference>
<dbReference type="GO" id="GO:0044774">
    <property type="term" value="P:mitotic DNA integrity checkpoint signaling"/>
    <property type="evidence" value="ECO:0007669"/>
    <property type="project" value="TreeGrafter"/>
</dbReference>
<evidence type="ECO:0000313" key="1">
    <source>
        <dbReference type="EMBL" id="GBP57350.1"/>
    </source>
</evidence>
<dbReference type="GO" id="GO:0003697">
    <property type="term" value="F:single-stranded DNA binding"/>
    <property type="evidence" value="ECO:0007669"/>
    <property type="project" value="TreeGrafter"/>
</dbReference>
<evidence type="ECO:0000313" key="2">
    <source>
        <dbReference type="Proteomes" id="UP000299102"/>
    </source>
</evidence>
<proteinExistence type="predicted"/>
<dbReference type="GO" id="GO:0000729">
    <property type="term" value="P:DNA double-strand break processing"/>
    <property type="evidence" value="ECO:0007669"/>
    <property type="project" value="TreeGrafter"/>
</dbReference>
<dbReference type="AlphaFoldDB" id="A0A4C1X2K8"/>
<dbReference type="GO" id="GO:0006303">
    <property type="term" value="P:double-strand break repair via nonhomologous end joining"/>
    <property type="evidence" value="ECO:0007669"/>
    <property type="project" value="TreeGrafter"/>
</dbReference>
<protein>
    <submittedName>
        <fullName evidence="1">Mariner Mos1 transposase</fullName>
    </submittedName>
</protein>
<dbReference type="GO" id="GO:0003690">
    <property type="term" value="F:double-stranded DNA binding"/>
    <property type="evidence" value="ECO:0007669"/>
    <property type="project" value="TreeGrafter"/>
</dbReference>
<sequence length="253" mass="27593">MLCVWWDRKGIIYYELLPTGKTINSYLYCQQLMRLKQEVERKRPEVINRKDVVFHHDNARPHTSLATQQILRECGCTSARAVVASLWTASGVLLALCTGAALRKLVHSDTHSSSSMEQNRDRELELSTLATLVLLYEDCCSAFADAQGQAHIRDALLCLSIVCTCVLCGAGAWWCMCWRAGVEPALASVALPHLVSTGWEMLSCCGGSGAGVGAQVRLVRAAAAPAHALLLTALAVRTRHISYSPCSRCTVFG</sequence>
<dbReference type="InterPro" id="IPR052709">
    <property type="entry name" value="Transposase-MT_Hybrid"/>
</dbReference>
<organism evidence="1 2">
    <name type="scientific">Eumeta variegata</name>
    <name type="common">Bagworm moth</name>
    <name type="synonym">Eumeta japonica</name>
    <dbReference type="NCBI Taxonomy" id="151549"/>
    <lineage>
        <taxon>Eukaryota</taxon>
        <taxon>Metazoa</taxon>
        <taxon>Ecdysozoa</taxon>
        <taxon>Arthropoda</taxon>
        <taxon>Hexapoda</taxon>
        <taxon>Insecta</taxon>
        <taxon>Pterygota</taxon>
        <taxon>Neoptera</taxon>
        <taxon>Endopterygota</taxon>
        <taxon>Lepidoptera</taxon>
        <taxon>Glossata</taxon>
        <taxon>Ditrysia</taxon>
        <taxon>Tineoidea</taxon>
        <taxon>Psychidae</taxon>
        <taxon>Oiketicinae</taxon>
        <taxon>Eumeta</taxon>
    </lineage>
</organism>
<name>A0A4C1X2K8_EUMVA</name>
<dbReference type="EMBL" id="BGZK01000714">
    <property type="protein sequence ID" value="GBP57350.1"/>
    <property type="molecule type" value="Genomic_DNA"/>
</dbReference>
<dbReference type="GO" id="GO:0035861">
    <property type="term" value="C:site of double-strand break"/>
    <property type="evidence" value="ECO:0007669"/>
    <property type="project" value="TreeGrafter"/>
</dbReference>
<dbReference type="Gene3D" id="3.30.420.10">
    <property type="entry name" value="Ribonuclease H-like superfamily/Ribonuclease H"/>
    <property type="match status" value="1"/>
</dbReference>
<comment type="caution">
    <text evidence="1">The sequence shown here is derived from an EMBL/GenBank/DDBJ whole genome shotgun (WGS) entry which is preliminary data.</text>
</comment>
<dbReference type="OrthoDB" id="616263at2759"/>
<dbReference type="Pfam" id="PF01359">
    <property type="entry name" value="Transposase_1"/>
    <property type="match status" value="1"/>
</dbReference>
<dbReference type="STRING" id="151549.A0A4C1X2K8"/>
<dbReference type="PANTHER" id="PTHR46060">
    <property type="entry name" value="MARINER MOS1 TRANSPOSASE-LIKE PROTEIN"/>
    <property type="match status" value="1"/>
</dbReference>
<dbReference type="GO" id="GO:0015074">
    <property type="term" value="P:DNA integration"/>
    <property type="evidence" value="ECO:0007669"/>
    <property type="project" value="TreeGrafter"/>
</dbReference>
<dbReference type="InterPro" id="IPR001888">
    <property type="entry name" value="Transposase_1"/>
</dbReference>
<dbReference type="GO" id="GO:0031297">
    <property type="term" value="P:replication fork processing"/>
    <property type="evidence" value="ECO:0007669"/>
    <property type="project" value="TreeGrafter"/>
</dbReference>
<dbReference type="GO" id="GO:0046975">
    <property type="term" value="F:histone H3K36 methyltransferase activity"/>
    <property type="evidence" value="ECO:0007669"/>
    <property type="project" value="TreeGrafter"/>
</dbReference>
<dbReference type="GO" id="GO:0042800">
    <property type="term" value="F:histone H3K4 methyltransferase activity"/>
    <property type="evidence" value="ECO:0007669"/>
    <property type="project" value="TreeGrafter"/>
</dbReference>
<keyword evidence="2" id="KW-1185">Reference proteome</keyword>
<dbReference type="PANTHER" id="PTHR46060:SF2">
    <property type="entry name" value="HISTONE-LYSINE N-METHYLTRANSFERASE SETMAR"/>
    <property type="match status" value="1"/>
</dbReference>